<gene>
    <name evidence="1" type="ORF">RWE15_05165</name>
</gene>
<reference evidence="1 2" key="1">
    <citation type="submission" date="2023-10" db="EMBL/GenBank/DDBJ databases">
        <title>Virgibacillus halophilus 5B73C genome.</title>
        <authorList>
            <person name="Miliotis G."/>
            <person name="Sengupta P."/>
            <person name="Hameed A."/>
            <person name="Chuvochina M."/>
            <person name="Mcdonagh F."/>
            <person name="Simpson A.C."/>
            <person name="Singh N.K."/>
            <person name="Rekha P.D."/>
            <person name="Raman K."/>
            <person name="Hugenholtz P."/>
            <person name="Venkateswaran K."/>
        </authorList>
    </citation>
    <scope>NUCLEOTIDE SEQUENCE [LARGE SCALE GENOMIC DNA]</scope>
    <source>
        <strain evidence="1 2">5B73C</strain>
    </source>
</reference>
<dbReference type="Proteomes" id="UP001281447">
    <property type="component" value="Unassembled WGS sequence"/>
</dbReference>
<organism evidence="1 2">
    <name type="scientific">Tigheibacillus halophilus</name>
    <dbReference type="NCBI Taxonomy" id="361280"/>
    <lineage>
        <taxon>Bacteria</taxon>
        <taxon>Bacillati</taxon>
        <taxon>Bacillota</taxon>
        <taxon>Bacilli</taxon>
        <taxon>Bacillales</taxon>
        <taxon>Bacillaceae</taxon>
        <taxon>Tigheibacillus</taxon>
    </lineage>
</organism>
<sequence length="113" mass="13761">MKQYTWYFNLSGQVQVYEGNINESLIKDVYTMEDAMKDQSIKHEHFKPVHKKRYSGIKGLFNNEQTTTWEVDNVTYEERPQIKYWIPEEHAETFFFLYRRTDSTTGFLWCNRD</sequence>
<protein>
    <submittedName>
        <fullName evidence="1">Uncharacterized protein</fullName>
    </submittedName>
</protein>
<keyword evidence="2" id="KW-1185">Reference proteome</keyword>
<evidence type="ECO:0000313" key="2">
    <source>
        <dbReference type="Proteomes" id="UP001281447"/>
    </source>
</evidence>
<dbReference type="EMBL" id="JAWDIP010000003">
    <property type="protein sequence ID" value="MDY0393968.1"/>
    <property type="molecule type" value="Genomic_DNA"/>
</dbReference>
<proteinExistence type="predicted"/>
<name>A0ABU5C3T2_9BACI</name>
<comment type="caution">
    <text evidence="1">The sequence shown here is derived from an EMBL/GenBank/DDBJ whole genome shotgun (WGS) entry which is preliminary data.</text>
</comment>
<accession>A0ABU5C3T2</accession>
<evidence type="ECO:0000313" key="1">
    <source>
        <dbReference type="EMBL" id="MDY0393968.1"/>
    </source>
</evidence>